<name>A0ABV6S1I6_9GAMM</name>
<proteinExistence type="predicted"/>
<organism evidence="2 3">
    <name type="scientific">Lysobacter korlensis</name>
    <dbReference type="NCBI Taxonomy" id="553636"/>
    <lineage>
        <taxon>Bacteria</taxon>
        <taxon>Pseudomonadati</taxon>
        <taxon>Pseudomonadota</taxon>
        <taxon>Gammaproteobacteria</taxon>
        <taxon>Lysobacterales</taxon>
        <taxon>Lysobacteraceae</taxon>
        <taxon>Lysobacter</taxon>
    </lineage>
</organism>
<feature type="chain" id="PRO_5046162457" evidence="1">
    <location>
        <begin position="25"/>
        <end position="134"/>
    </location>
</feature>
<reference evidence="2 3" key="1">
    <citation type="submission" date="2024-09" db="EMBL/GenBank/DDBJ databases">
        <authorList>
            <person name="Sun Q."/>
            <person name="Mori K."/>
        </authorList>
    </citation>
    <scope>NUCLEOTIDE SEQUENCE [LARGE SCALE GENOMIC DNA]</scope>
    <source>
        <strain evidence="2 3">KCTC 23076</strain>
    </source>
</reference>
<evidence type="ECO:0000313" key="3">
    <source>
        <dbReference type="Proteomes" id="UP001589896"/>
    </source>
</evidence>
<dbReference type="RefSeq" id="WP_386677414.1">
    <property type="nucleotide sequence ID" value="NZ_JBHLTG010000033.1"/>
</dbReference>
<keyword evidence="3" id="KW-1185">Reference proteome</keyword>
<evidence type="ECO:0000313" key="2">
    <source>
        <dbReference type="EMBL" id="MFC0682921.1"/>
    </source>
</evidence>
<keyword evidence="1" id="KW-0732">Signal</keyword>
<evidence type="ECO:0000256" key="1">
    <source>
        <dbReference type="SAM" id="SignalP"/>
    </source>
</evidence>
<sequence>MTVKKVLVALGFAITTTAAFPSVASGFRAPAHSQMTYSFTCPSGTSGHVSYTKDFDREPSSRLTIWVNGKYVHEVPHVAAELKVRNVEKVGASCEGDNTLLYLQTFDPSRGEGKELKVVYLHVNRAGEVSPSDV</sequence>
<feature type="signal peptide" evidence="1">
    <location>
        <begin position="1"/>
        <end position="24"/>
    </location>
</feature>
<comment type="caution">
    <text evidence="2">The sequence shown here is derived from an EMBL/GenBank/DDBJ whole genome shotgun (WGS) entry which is preliminary data.</text>
</comment>
<gene>
    <name evidence="2" type="ORF">ACFFGH_34265</name>
</gene>
<dbReference type="Proteomes" id="UP001589896">
    <property type="component" value="Unassembled WGS sequence"/>
</dbReference>
<protein>
    <submittedName>
        <fullName evidence="2">Uncharacterized protein</fullName>
    </submittedName>
</protein>
<dbReference type="EMBL" id="JBHLTG010000033">
    <property type="protein sequence ID" value="MFC0682921.1"/>
    <property type="molecule type" value="Genomic_DNA"/>
</dbReference>
<accession>A0ABV6S1I6</accession>